<sequence>MSVAPSPPSPADHRRSRSRRRTPGAEALRTPEGLKLRLRLLPAAAGATTFLGVTAAWSACAAGAVSGWRAGAAAALAFAIIWVAADRWAMGTANVLNGQRSQRDAEVADASERTEQWLTYFMAMVVESDKNLRLAAEQMSRGETPQAPSAGLDTSVGRGDPWRHLEIALRQSHASAWQLVVNHRQSNADLSKVFLYLAGGLFTLVVRALQIVTERESTVEDPDTMYDLLDVDSLLRRIRRRAARFAVLGGQIARSVDEPIRLLDLLRGAVAEVERYDQVRIDTPTFDVHVPAGGVGPDLIHLLAELIENATNASRPQNKVTVKATEVQAGLLVEIEDRGLGLADDQLLYFNRLLASPQESDLAERLAEHQTGLLVVARLAARYRVGAKLERNFFGGTTAYVVTPAALLLEPATVQPARAATPSPSPPRPDRQSERPAGGPRPSPVVATTPTPSLPQRRAQLTASVTPTADAQRPPSGTKPVLPQRVPPEPDSRQRAAPAPSTGASALDVDPGFMARFTAGYAGGADEGQAPPSPAEGPQPADG</sequence>
<keyword evidence="3" id="KW-0597">Phosphoprotein</keyword>
<evidence type="ECO:0000256" key="6">
    <source>
        <dbReference type="SAM" id="MobiDB-lite"/>
    </source>
</evidence>
<gene>
    <name evidence="8" type="ORF">pFRL3_371</name>
</gene>
<evidence type="ECO:0000313" key="8">
    <source>
        <dbReference type="EMBL" id="AHE39148.1"/>
    </source>
</evidence>
<keyword evidence="5" id="KW-0418">Kinase</keyword>
<dbReference type="InterPro" id="IPR003594">
    <property type="entry name" value="HATPase_dom"/>
</dbReference>
<proteinExistence type="predicted"/>
<dbReference type="EC" id="2.7.13.3" evidence="2"/>
<dbReference type="SUPFAM" id="SSF55874">
    <property type="entry name" value="ATPase domain of HSP90 chaperone/DNA topoisomerase II/histidine kinase"/>
    <property type="match status" value="1"/>
</dbReference>
<dbReference type="GO" id="GO:0005524">
    <property type="term" value="F:ATP binding"/>
    <property type="evidence" value="ECO:0007669"/>
    <property type="project" value="UniProtKB-KW"/>
</dbReference>
<dbReference type="InterPro" id="IPR036890">
    <property type="entry name" value="HATPase_C_sf"/>
</dbReference>
<accession>V9Z4U0</accession>
<feature type="region of interest" description="Disordered" evidence="6">
    <location>
        <begin position="415"/>
        <end position="543"/>
    </location>
</feature>
<dbReference type="InterPro" id="IPR050428">
    <property type="entry name" value="TCS_sensor_his_kinase"/>
</dbReference>
<evidence type="ECO:0000256" key="5">
    <source>
        <dbReference type="ARBA" id="ARBA00022777"/>
    </source>
</evidence>
<keyword evidence="8" id="KW-0067">ATP-binding</keyword>
<feature type="region of interest" description="Disordered" evidence="6">
    <location>
        <begin position="1"/>
        <end position="28"/>
    </location>
</feature>
<dbReference type="PANTHER" id="PTHR45436">
    <property type="entry name" value="SENSOR HISTIDINE KINASE YKOH"/>
    <property type="match status" value="1"/>
</dbReference>
<geneLocation type="plasmid" evidence="8">
    <name>pFRL3</name>
</geneLocation>
<feature type="compositionally biased region" description="Low complexity" evidence="6">
    <location>
        <begin position="444"/>
        <end position="455"/>
    </location>
</feature>
<dbReference type="EMBL" id="KF602048">
    <property type="protein sequence ID" value="AHE39148.1"/>
    <property type="molecule type" value="Genomic_DNA"/>
</dbReference>
<keyword evidence="4" id="KW-0808">Transferase</keyword>
<dbReference type="AlphaFoldDB" id="V9Z4U0"/>
<dbReference type="PANTHER" id="PTHR45436:SF5">
    <property type="entry name" value="SENSOR HISTIDINE KINASE TRCS"/>
    <property type="match status" value="1"/>
</dbReference>
<reference evidence="8" key="1">
    <citation type="submission" date="2013-09" db="EMBL/GenBank/DDBJ databases">
        <title>Complete nucleotide sequence of Streptomyces linear plasmid pFRL3.</title>
        <authorList>
            <person name="Chen Z."/>
            <person name="Fang P."/>
            <person name="Qin Z."/>
        </authorList>
    </citation>
    <scope>NUCLEOTIDE SEQUENCE</scope>
    <source>
        <plasmid evidence="8">pFRL3</plasmid>
    </source>
</reference>
<feature type="compositionally biased region" description="Polar residues" evidence="6">
    <location>
        <begin position="459"/>
        <end position="469"/>
    </location>
</feature>
<dbReference type="GO" id="GO:0005886">
    <property type="term" value="C:plasma membrane"/>
    <property type="evidence" value="ECO:0007669"/>
    <property type="project" value="TreeGrafter"/>
</dbReference>
<dbReference type="GO" id="GO:0004673">
    <property type="term" value="F:protein histidine kinase activity"/>
    <property type="evidence" value="ECO:0007669"/>
    <property type="project" value="UniProtKB-EC"/>
</dbReference>
<evidence type="ECO:0000256" key="2">
    <source>
        <dbReference type="ARBA" id="ARBA00012438"/>
    </source>
</evidence>
<evidence type="ECO:0000256" key="4">
    <source>
        <dbReference type="ARBA" id="ARBA00022679"/>
    </source>
</evidence>
<dbReference type="Gene3D" id="3.30.565.10">
    <property type="entry name" value="Histidine kinase-like ATPase, C-terminal domain"/>
    <property type="match status" value="1"/>
</dbReference>
<feature type="domain" description="Histidine kinase/HSP90-like ATPase" evidence="7">
    <location>
        <begin position="297"/>
        <end position="404"/>
    </location>
</feature>
<dbReference type="GO" id="GO:0000160">
    <property type="term" value="P:phosphorelay signal transduction system"/>
    <property type="evidence" value="ECO:0007669"/>
    <property type="project" value="TreeGrafter"/>
</dbReference>
<keyword evidence="8" id="KW-0547">Nucleotide-binding</keyword>
<evidence type="ECO:0000259" key="7">
    <source>
        <dbReference type="Pfam" id="PF02518"/>
    </source>
</evidence>
<dbReference type="Pfam" id="PF02518">
    <property type="entry name" value="HATPase_c"/>
    <property type="match status" value="1"/>
</dbReference>
<organism evidence="8">
    <name type="scientific">Streptomyces sp. FR1</name>
    <dbReference type="NCBI Taxonomy" id="349971"/>
    <lineage>
        <taxon>Bacteria</taxon>
        <taxon>Bacillati</taxon>
        <taxon>Actinomycetota</taxon>
        <taxon>Actinomycetes</taxon>
        <taxon>Kitasatosporales</taxon>
        <taxon>Streptomycetaceae</taxon>
        <taxon>Streptomyces</taxon>
    </lineage>
</organism>
<evidence type="ECO:0000256" key="3">
    <source>
        <dbReference type="ARBA" id="ARBA00022553"/>
    </source>
</evidence>
<keyword evidence="8" id="KW-0614">Plasmid</keyword>
<comment type="catalytic activity">
    <reaction evidence="1">
        <text>ATP + protein L-histidine = ADP + protein N-phospho-L-histidine.</text>
        <dbReference type="EC" id="2.7.13.3"/>
    </reaction>
</comment>
<feature type="compositionally biased region" description="Pro residues" evidence="6">
    <location>
        <begin position="1"/>
        <end position="10"/>
    </location>
</feature>
<evidence type="ECO:0000256" key="1">
    <source>
        <dbReference type="ARBA" id="ARBA00000085"/>
    </source>
</evidence>
<protein>
    <recommendedName>
        <fullName evidence="2">histidine kinase</fullName>
        <ecNumber evidence="2">2.7.13.3</ecNumber>
    </recommendedName>
</protein>
<name>V9Z4U0_9ACTN</name>